<protein>
    <submittedName>
        <fullName evidence="11">Amino acid permease</fullName>
    </submittedName>
</protein>
<dbReference type="InterPro" id="IPR004842">
    <property type="entry name" value="SLC12A_fam"/>
</dbReference>
<feature type="region of interest" description="Disordered" evidence="7">
    <location>
        <begin position="596"/>
        <end position="615"/>
    </location>
</feature>
<feature type="transmembrane region" description="Helical" evidence="8">
    <location>
        <begin position="92"/>
        <end position="112"/>
    </location>
</feature>
<keyword evidence="4 8" id="KW-0812">Transmembrane</keyword>
<dbReference type="GO" id="GO:0055064">
    <property type="term" value="P:chloride ion homeostasis"/>
    <property type="evidence" value="ECO:0007669"/>
    <property type="project" value="TreeGrafter"/>
</dbReference>
<sequence length="1287" mass="140322">MAPPASTKLGTTSGVYVPVVLNILSILMFLRFGSILGSIGLLGFLGLLVIAYLVNFVTTLSLSAIASNGEVKGGGAYYLISRSLGPEFGGSIGILFYLSQVLNTSLNIVGLVDCLRLNLPGLLPAGYWANYGIQSCAMVVCTALCLAGSAIFSRASNGLLLVLLVAIASIPLTALLQSPFNDATSGIHFTGFSLHTLHGNLYPASTGPGVSSADTFRSMFGILFPATSGIFAGASMSGDLRNPSKSIPKGTLWAMLSTFVLYLLVILSLASSTTQASFLRNTNVIYVTNIWPPAILAGECAVTFFSALMGIMGAAKLLQALARDKLLPGLSVFSKGTKGTDDPIFAVLITFTIAQLALFAELNQIATLIAMGYQMTFFVMNLACFLLKIGSAPNFRPAFKFFTWQTAFVGSILSGFSMFFIDETYAASAICLLVMLFLLIHYLSPPRHWGDVSQNLIYHQVRKYLLRLKPEHIKFWRPQIILLVNNPRRHTRLIQFCNSLKKGSLYILGHVIVTDNFKSGIHEAKLQQSAWSQYISEYSRIKAFVQLTMSPSIEWGVRNLILSGGLGGMRPNIAVLGFYNLDELRRAHPELKLPTTQSFREDTEARRRSDVPTVRRRRGDTSARLLDNLLPTDTIKTESMMSPTSYMTIVEDLALRNRLNVAIGKGFQTLETPRDDGTNLKQFIDLWPIQMSAEVTTGDKNFLTTNFDTYTLILQLGYILRSVPSWKKVYTLRVLVFVEYEIEVEEERVRLNTLLDKLRIDAQVLVFALASTQLATYETIINGTHMSSTVDSQVEDTLRNDDWWQELQRLRGQPSEECVTPQYMSLGEMLDTNRRRGSSPRIGSDRSTERRPSHSDRPTLPKNPTVSAVSKFGVNLGMHTQQLGATTADGRLANQPSDCGETDDDDDDSDSNPSDADFNDETIFPVLEELEVQLSESAGIRRRISVRLSLQQRSSNSLQRPLLPRFSPDSENNEAPVQTKGYGTLGQSMTRKRDVSADYFVGQHNSSRSVSGTGGSRTPTGPSTAAQASDVATMRPLPATRPALSRHTSSSRFTSNPTPDTKITVENGGQSTISFAESETQIGKATAETSQGRASRPALSRNPSAANFSSGIVPEMVALDGAAENSSRLGFGNPAPTSGRVSIASRRATPAQSRRNSDTIQPATIPTVGASDSLRPGVPDPPGLGTSAERLDDDDHTPSGSSYTTQSLPLSFNDLPSTAQHLVLNELMRRESRDTAVMFTTLPIPKEGTCEDEHASLRYLSDIEVLCDGLPPVLLVLSNNMTVTVSL</sequence>
<feature type="transmembrane region" description="Helical" evidence="8">
    <location>
        <begin position="401"/>
        <end position="419"/>
    </location>
</feature>
<dbReference type="GO" id="GO:0034486">
    <property type="term" value="P:vacuolar transmembrane transport"/>
    <property type="evidence" value="ECO:0007669"/>
    <property type="project" value="TreeGrafter"/>
</dbReference>
<feature type="compositionally biased region" description="Low complexity" evidence="7">
    <location>
        <begin position="1006"/>
        <end position="1024"/>
    </location>
</feature>
<feature type="transmembrane region" description="Helical" evidence="8">
    <location>
        <begin position="12"/>
        <end position="30"/>
    </location>
</feature>
<feature type="transmembrane region" description="Helical" evidence="8">
    <location>
        <begin position="425"/>
        <end position="443"/>
    </location>
</feature>
<feature type="region of interest" description="Disordered" evidence="7">
    <location>
        <begin position="1080"/>
        <end position="1107"/>
    </location>
</feature>
<dbReference type="EMBL" id="KQ964248">
    <property type="protein sequence ID" value="KXJ92869.1"/>
    <property type="molecule type" value="Genomic_DNA"/>
</dbReference>
<dbReference type="Proteomes" id="UP000070501">
    <property type="component" value="Unassembled WGS sequence"/>
</dbReference>
<evidence type="ECO:0000259" key="10">
    <source>
        <dbReference type="Pfam" id="PF03522"/>
    </source>
</evidence>
<organism evidence="11 12">
    <name type="scientific">Microdochium bolleyi</name>
    <dbReference type="NCBI Taxonomy" id="196109"/>
    <lineage>
        <taxon>Eukaryota</taxon>
        <taxon>Fungi</taxon>
        <taxon>Dikarya</taxon>
        <taxon>Ascomycota</taxon>
        <taxon>Pezizomycotina</taxon>
        <taxon>Sordariomycetes</taxon>
        <taxon>Xylariomycetidae</taxon>
        <taxon>Xylariales</taxon>
        <taxon>Microdochiaceae</taxon>
        <taxon>Microdochium</taxon>
    </lineage>
</organism>
<evidence type="ECO:0000256" key="1">
    <source>
        <dbReference type="ARBA" id="ARBA00004141"/>
    </source>
</evidence>
<evidence type="ECO:0000256" key="4">
    <source>
        <dbReference type="ARBA" id="ARBA00022692"/>
    </source>
</evidence>
<dbReference type="FunCoup" id="A0A136J6X9">
    <property type="interactions" value="180"/>
</dbReference>
<keyword evidence="6 8" id="KW-0472">Membrane</keyword>
<feature type="domain" description="Amino acid permease/ SLC12A" evidence="9">
    <location>
        <begin position="15"/>
        <end position="480"/>
    </location>
</feature>
<accession>A0A136J6X9</accession>
<evidence type="ECO:0000313" key="12">
    <source>
        <dbReference type="Proteomes" id="UP000070501"/>
    </source>
</evidence>
<evidence type="ECO:0000256" key="6">
    <source>
        <dbReference type="ARBA" id="ARBA00023136"/>
    </source>
</evidence>
<feature type="compositionally biased region" description="Low complexity" evidence="7">
    <location>
        <begin position="951"/>
        <end position="965"/>
    </location>
</feature>
<keyword evidence="3" id="KW-0813">Transport</keyword>
<feature type="region of interest" description="Disordered" evidence="7">
    <location>
        <begin position="884"/>
        <end position="920"/>
    </location>
</feature>
<keyword evidence="5 8" id="KW-1133">Transmembrane helix</keyword>
<dbReference type="Gene3D" id="1.20.1740.10">
    <property type="entry name" value="Amino acid/polyamine transporter I"/>
    <property type="match status" value="1"/>
</dbReference>
<dbReference type="PANTHER" id="PTHR11827:SF72">
    <property type="entry name" value="GH08340P"/>
    <property type="match status" value="1"/>
</dbReference>
<dbReference type="OrthoDB" id="2020542at2759"/>
<dbReference type="PANTHER" id="PTHR11827">
    <property type="entry name" value="SOLUTE CARRIER FAMILY 12, CATION COTRANSPORTERS"/>
    <property type="match status" value="1"/>
</dbReference>
<evidence type="ECO:0000256" key="7">
    <source>
        <dbReference type="SAM" id="MobiDB-lite"/>
    </source>
</evidence>
<feature type="transmembrane region" description="Helical" evidence="8">
    <location>
        <begin position="250"/>
        <end position="270"/>
    </location>
</feature>
<feature type="compositionally biased region" description="Polar residues" evidence="7">
    <location>
        <begin position="1198"/>
        <end position="1211"/>
    </location>
</feature>
<dbReference type="GO" id="GO:0006884">
    <property type="term" value="P:cell volume homeostasis"/>
    <property type="evidence" value="ECO:0007669"/>
    <property type="project" value="TreeGrafter"/>
</dbReference>
<dbReference type="GO" id="GO:0005774">
    <property type="term" value="C:vacuolar membrane"/>
    <property type="evidence" value="ECO:0007669"/>
    <property type="project" value="TreeGrafter"/>
</dbReference>
<feature type="region of interest" description="Disordered" evidence="7">
    <location>
        <begin position="1003"/>
        <end position="1068"/>
    </location>
</feature>
<feature type="domain" description="SLC12A transporter C-terminal" evidence="10">
    <location>
        <begin position="1218"/>
        <end position="1283"/>
    </location>
</feature>
<dbReference type="GO" id="GO:0015379">
    <property type="term" value="F:potassium:chloride symporter activity"/>
    <property type="evidence" value="ECO:0007669"/>
    <property type="project" value="TreeGrafter"/>
</dbReference>
<evidence type="ECO:0000256" key="5">
    <source>
        <dbReference type="ARBA" id="ARBA00022989"/>
    </source>
</evidence>
<feature type="transmembrane region" description="Helical" evidence="8">
    <location>
        <begin position="132"/>
        <end position="152"/>
    </location>
</feature>
<dbReference type="STRING" id="196109.A0A136J6X9"/>
<feature type="region of interest" description="Disordered" evidence="7">
    <location>
        <begin position="1127"/>
        <end position="1211"/>
    </location>
</feature>
<dbReference type="Pfam" id="PF00324">
    <property type="entry name" value="AA_permease"/>
    <property type="match status" value="1"/>
</dbReference>
<gene>
    <name evidence="11" type="ORF">Micbo1qcDRAFT_145918</name>
</gene>
<feature type="transmembrane region" description="Helical" evidence="8">
    <location>
        <begin position="290"/>
        <end position="315"/>
    </location>
</feature>
<feature type="compositionally biased region" description="Polar residues" evidence="7">
    <location>
        <begin position="1150"/>
        <end position="1164"/>
    </location>
</feature>
<feature type="transmembrane region" description="Helical" evidence="8">
    <location>
        <begin position="159"/>
        <end position="176"/>
    </location>
</feature>
<feature type="compositionally biased region" description="Basic and acidic residues" evidence="7">
    <location>
        <begin position="843"/>
        <end position="859"/>
    </location>
</feature>
<comment type="subcellular location">
    <subcellularLocation>
        <location evidence="1">Membrane</location>
        <topology evidence="1">Multi-pass membrane protein</topology>
    </subcellularLocation>
</comment>
<evidence type="ECO:0000256" key="3">
    <source>
        <dbReference type="ARBA" id="ARBA00022448"/>
    </source>
</evidence>
<dbReference type="InterPro" id="IPR018491">
    <property type="entry name" value="SLC12_C"/>
</dbReference>
<feature type="compositionally biased region" description="Polar residues" evidence="7">
    <location>
        <begin position="1080"/>
        <end position="1093"/>
    </location>
</feature>
<feature type="compositionally biased region" description="Basic and acidic residues" evidence="7">
    <location>
        <begin position="599"/>
        <end position="610"/>
    </location>
</feature>
<proteinExistence type="inferred from homology"/>
<dbReference type="InterPro" id="IPR004841">
    <property type="entry name" value="AA-permease/SLC12A_dom"/>
</dbReference>
<reference evidence="12" key="1">
    <citation type="submission" date="2016-02" db="EMBL/GenBank/DDBJ databases">
        <title>Draft genome sequence of Microdochium bolleyi, a fungal endophyte of beachgrass.</title>
        <authorList>
            <consortium name="DOE Joint Genome Institute"/>
            <person name="David A.S."/>
            <person name="May G."/>
            <person name="Haridas S."/>
            <person name="Lim J."/>
            <person name="Wang M."/>
            <person name="Labutti K."/>
            <person name="Lipzen A."/>
            <person name="Barry K."/>
            <person name="Grigoriev I.V."/>
        </authorList>
    </citation>
    <scope>NUCLEOTIDE SEQUENCE [LARGE SCALE GENOMIC DNA]</scope>
    <source>
        <strain evidence="12">J235TASD1</strain>
    </source>
</reference>
<feature type="region of interest" description="Disordered" evidence="7">
    <location>
        <begin position="826"/>
        <end position="867"/>
    </location>
</feature>
<dbReference type="InParanoid" id="A0A136J6X9"/>
<feature type="compositionally biased region" description="Polar residues" evidence="7">
    <location>
        <begin position="1046"/>
        <end position="1061"/>
    </location>
</feature>
<dbReference type="FunFam" id="1.20.1740.10:FF:000013">
    <property type="entry name" value="Solute carrier family 12 member"/>
    <property type="match status" value="1"/>
</dbReference>
<feature type="transmembrane region" description="Helical" evidence="8">
    <location>
        <begin position="368"/>
        <end position="389"/>
    </location>
</feature>
<comment type="similarity">
    <text evidence="2">Belongs to the SLC12A transporter family.</text>
</comment>
<feature type="domain" description="SLC12A transporter C-terminal" evidence="10">
    <location>
        <begin position="492"/>
        <end position="579"/>
    </location>
</feature>
<evidence type="ECO:0000313" key="11">
    <source>
        <dbReference type="EMBL" id="KXJ92869.1"/>
    </source>
</evidence>
<feature type="transmembrane region" description="Helical" evidence="8">
    <location>
        <begin position="344"/>
        <end position="362"/>
    </location>
</feature>
<name>A0A136J6X9_9PEZI</name>
<dbReference type="GO" id="GO:0055075">
    <property type="term" value="P:potassium ion homeostasis"/>
    <property type="evidence" value="ECO:0007669"/>
    <property type="project" value="TreeGrafter"/>
</dbReference>
<feature type="region of interest" description="Disordered" evidence="7">
    <location>
        <begin position="951"/>
        <end position="984"/>
    </location>
</feature>
<evidence type="ECO:0000256" key="8">
    <source>
        <dbReference type="SAM" id="Phobius"/>
    </source>
</evidence>
<dbReference type="Pfam" id="PF03522">
    <property type="entry name" value="SLC12"/>
    <property type="match status" value="2"/>
</dbReference>
<keyword evidence="12" id="KW-1185">Reference proteome</keyword>
<evidence type="ECO:0000256" key="2">
    <source>
        <dbReference type="ARBA" id="ARBA00010593"/>
    </source>
</evidence>
<evidence type="ECO:0000259" key="9">
    <source>
        <dbReference type="Pfam" id="PF00324"/>
    </source>
</evidence>
<feature type="compositionally biased region" description="Acidic residues" evidence="7">
    <location>
        <begin position="900"/>
        <end position="910"/>
    </location>
</feature>